<accession>A0A7G1GG88</accession>
<dbReference type="AlphaFoldDB" id="A0A7G1GG88"/>
<dbReference type="GO" id="GO:1990904">
    <property type="term" value="C:ribonucleoprotein complex"/>
    <property type="evidence" value="ECO:0007669"/>
    <property type="project" value="UniProtKB-KW"/>
</dbReference>
<dbReference type="HAMAP" id="MF_00382">
    <property type="entry name" value="Ribosomal_bL20"/>
    <property type="match status" value="1"/>
</dbReference>
<dbReference type="PANTHER" id="PTHR10986">
    <property type="entry name" value="39S RIBOSOMAL PROTEIN L20"/>
    <property type="match status" value="1"/>
</dbReference>
<evidence type="ECO:0000313" key="8">
    <source>
        <dbReference type="EMBL" id="BBQ09610.1"/>
    </source>
</evidence>
<sequence length="115" mass="13686">MTRIKRGNSSRKRHKKIYNLTKGFRGLASTTFRVANQQSMKALSYAYSNRRKKKRDFRNMWIVRLNSTVRCYGLNYNNFKSFLKKRYIMLNRKILAQLSVCDSEVFAQLLYAVQS</sequence>
<dbReference type="InterPro" id="IPR035566">
    <property type="entry name" value="Ribosomal_protein_bL20_C"/>
</dbReference>
<comment type="function">
    <text evidence="7">Binds directly to 23S ribosomal RNA and is necessary for the in vitro assembly process of the 50S ribosomal subunit. It is not involved in the protein synthesizing functions of that subunit.</text>
</comment>
<dbReference type="Gene3D" id="1.10.1900.20">
    <property type="entry name" value="Ribosomal protein L20"/>
    <property type="match status" value="1"/>
</dbReference>
<organism evidence="8">
    <name type="scientific">Volvocales sp. NrCl902</name>
    <dbReference type="NCBI Taxonomy" id="2682054"/>
    <lineage>
        <taxon>Eukaryota</taxon>
        <taxon>Viridiplantae</taxon>
        <taxon>Chlorophyta</taxon>
        <taxon>core chlorophytes</taxon>
        <taxon>Chlorophyceae</taxon>
        <taxon>CS clade</taxon>
        <taxon>Chlamydomonadales</taxon>
    </lineage>
</organism>
<keyword evidence="4 6" id="KW-0689">Ribosomal protein</keyword>
<dbReference type="GO" id="GO:0006412">
    <property type="term" value="P:translation"/>
    <property type="evidence" value="ECO:0007669"/>
    <property type="project" value="InterPro"/>
</dbReference>
<reference evidence="8" key="1">
    <citation type="submission" date="2019-12" db="EMBL/GenBank/DDBJ databases">
        <title>A plastid genome of a nonphotosynthetic green alga.</title>
        <authorList>
            <person name="Kamikawa R."/>
        </authorList>
    </citation>
    <scope>NUCLEOTIDE SEQUENCE</scope>
    <source>
        <strain evidence="8">NrCl902</strain>
    </source>
</reference>
<dbReference type="GO" id="GO:0003735">
    <property type="term" value="F:structural constituent of ribosome"/>
    <property type="evidence" value="ECO:0007669"/>
    <property type="project" value="InterPro"/>
</dbReference>
<dbReference type="PRINTS" id="PR00062">
    <property type="entry name" value="RIBOSOMALL20"/>
</dbReference>
<dbReference type="Pfam" id="PF00453">
    <property type="entry name" value="Ribosomal_L20"/>
    <property type="match status" value="1"/>
</dbReference>
<dbReference type="InterPro" id="IPR049946">
    <property type="entry name" value="RIBOSOMAL_L20_CS"/>
</dbReference>
<dbReference type="EMBL" id="LC516060">
    <property type="protein sequence ID" value="BBQ09610.1"/>
    <property type="molecule type" value="Genomic_DNA"/>
</dbReference>
<comment type="similarity">
    <text evidence="1 6">Belongs to the bacterial ribosomal protein bL20 family.</text>
</comment>
<evidence type="ECO:0000256" key="7">
    <source>
        <dbReference type="RuleBase" id="RU004311"/>
    </source>
</evidence>
<dbReference type="Gene3D" id="6.10.160.10">
    <property type="match status" value="1"/>
</dbReference>
<keyword evidence="8" id="KW-0934">Plastid</keyword>
<evidence type="ECO:0000256" key="4">
    <source>
        <dbReference type="ARBA" id="ARBA00022980"/>
    </source>
</evidence>
<dbReference type="SUPFAM" id="SSF74731">
    <property type="entry name" value="Ribosomal protein L20"/>
    <property type="match status" value="1"/>
</dbReference>
<evidence type="ECO:0000256" key="5">
    <source>
        <dbReference type="ARBA" id="ARBA00023274"/>
    </source>
</evidence>
<evidence type="ECO:0000256" key="2">
    <source>
        <dbReference type="ARBA" id="ARBA00022730"/>
    </source>
</evidence>
<dbReference type="NCBIfam" id="TIGR01032">
    <property type="entry name" value="rplT_bact"/>
    <property type="match status" value="1"/>
</dbReference>
<dbReference type="GO" id="GO:0005840">
    <property type="term" value="C:ribosome"/>
    <property type="evidence" value="ECO:0007669"/>
    <property type="project" value="UniProtKB-KW"/>
</dbReference>
<proteinExistence type="inferred from homology"/>
<name>A0A7G1GG88_9CHLO</name>
<evidence type="ECO:0000256" key="3">
    <source>
        <dbReference type="ARBA" id="ARBA00022884"/>
    </source>
</evidence>
<evidence type="ECO:0000256" key="6">
    <source>
        <dbReference type="RuleBase" id="RU000561"/>
    </source>
</evidence>
<gene>
    <name evidence="8" type="primary">rpl20</name>
</gene>
<keyword evidence="5 6" id="KW-0687">Ribonucleoprotein</keyword>
<keyword evidence="2 7" id="KW-0699">rRNA-binding</keyword>
<keyword evidence="3 7" id="KW-0694">RNA-binding</keyword>
<evidence type="ECO:0000256" key="1">
    <source>
        <dbReference type="ARBA" id="ARBA00007698"/>
    </source>
</evidence>
<geneLocation type="plastid" evidence="8"/>
<dbReference type="InterPro" id="IPR005813">
    <property type="entry name" value="Ribosomal_bL20"/>
</dbReference>
<dbReference type="GO" id="GO:0019843">
    <property type="term" value="F:rRNA binding"/>
    <property type="evidence" value="ECO:0007669"/>
    <property type="project" value="UniProtKB-KW"/>
</dbReference>
<protein>
    <recommendedName>
        <fullName evidence="7">50S ribosomal protein L20</fullName>
    </recommendedName>
</protein>
<dbReference type="PROSITE" id="PS00937">
    <property type="entry name" value="RIBOSOMAL_L20"/>
    <property type="match status" value="1"/>
</dbReference>
<dbReference type="FunFam" id="1.10.1900.20:FF:000001">
    <property type="entry name" value="50S ribosomal protein L20"/>
    <property type="match status" value="1"/>
</dbReference>
<dbReference type="CDD" id="cd07026">
    <property type="entry name" value="Ribosomal_L20"/>
    <property type="match status" value="1"/>
</dbReference>